<dbReference type="SUPFAM" id="SSF103473">
    <property type="entry name" value="MFS general substrate transporter"/>
    <property type="match status" value="1"/>
</dbReference>
<organism evidence="7 8">
    <name type="scientific">Stomoxys calcitrans</name>
    <name type="common">Stable fly</name>
    <name type="synonym">Conops calcitrans</name>
    <dbReference type="NCBI Taxonomy" id="35570"/>
    <lineage>
        <taxon>Eukaryota</taxon>
        <taxon>Metazoa</taxon>
        <taxon>Ecdysozoa</taxon>
        <taxon>Arthropoda</taxon>
        <taxon>Hexapoda</taxon>
        <taxon>Insecta</taxon>
        <taxon>Pterygota</taxon>
        <taxon>Neoptera</taxon>
        <taxon>Endopterygota</taxon>
        <taxon>Diptera</taxon>
        <taxon>Brachycera</taxon>
        <taxon>Muscomorpha</taxon>
        <taxon>Muscoidea</taxon>
        <taxon>Muscidae</taxon>
        <taxon>Stomoxys</taxon>
    </lineage>
</organism>
<feature type="transmembrane region" description="Helical" evidence="6">
    <location>
        <begin position="387"/>
        <end position="406"/>
    </location>
</feature>
<dbReference type="GO" id="GO:0043266">
    <property type="term" value="P:regulation of potassium ion transport"/>
    <property type="evidence" value="ECO:0007669"/>
    <property type="project" value="TreeGrafter"/>
</dbReference>
<reference evidence="7" key="1">
    <citation type="submission" date="2020-05" db="UniProtKB">
        <authorList>
            <consortium name="EnsemblMetazoa"/>
        </authorList>
    </citation>
    <scope>IDENTIFICATION</scope>
    <source>
        <strain evidence="7">USDA</strain>
    </source>
</reference>
<dbReference type="STRING" id="35570.A0A1I8NQL3"/>
<dbReference type="GO" id="GO:0006937">
    <property type="term" value="P:regulation of muscle contraction"/>
    <property type="evidence" value="ECO:0007669"/>
    <property type="project" value="TreeGrafter"/>
</dbReference>
<feature type="transmembrane region" description="Helical" evidence="6">
    <location>
        <begin position="322"/>
        <end position="341"/>
    </location>
</feature>
<evidence type="ECO:0000256" key="1">
    <source>
        <dbReference type="ARBA" id="ARBA00004141"/>
    </source>
</evidence>
<feature type="transmembrane region" description="Helical" evidence="6">
    <location>
        <begin position="138"/>
        <end position="160"/>
    </location>
</feature>
<sequence>MDAETGRELSYIDGVEPSHQYQHDTVAGNGVVGDNSNEPSQTRTISRYETRERFVITKNVIVIGLAFMIHFTAFHGTSNLQSSVNSDKALGTTTLAVIYGSLILSNILLPMTVIRWFGVKLTMALSLFAYMPYIGAQFYARFVTLIPAGLMVGFGGGPLWCAKCTYLSTVADALTHVEGHKSQKDDNTVKFFGLFFIFYQMAQVWGNLISSSVLSLTSAGGDQESSANVTDTSKLVGELCGANFCPNVKAEVNPNLVPPEQSKIQLLNSIFLGCMVVAVALIIFGVDSLKRYGDKRGQSDDKEISGCKLLMSTVNMLKKRRLLLMLPITMFIGLEEAFLAVDFTKSFVACGWGISNIGFAMICFGVANAIAAGFAGGVAEKFGRVRLAALCAIINLILFVYMYFYVPKQGDYLSYCAFAAVWGICDGVWLVVINAFYGILFPKNLIAGYSNFRLWESTGSVIGYIISAQLCTSWKLLILMCVLLVGCTGYGVCEYRVSRKYKQLENVISERL</sequence>
<dbReference type="PANTHER" id="PTHR19444:SF50">
    <property type="match status" value="1"/>
</dbReference>
<evidence type="ECO:0000256" key="3">
    <source>
        <dbReference type="ARBA" id="ARBA00022692"/>
    </source>
</evidence>
<dbReference type="PANTHER" id="PTHR19444">
    <property type="entry name" value="UNC-93 RELATED"/>
    <property type="match status" value="1"/>
</dbReference>
<evidence type="ECO:0000256" key="6">
    <source>
        <dbReference type="SAM" id="Phobius"/>
    </source>
</evidence>
<dbReference type="Pfam" id="PF05978">
    <property type="entry name" value="UNC-93"/>
    <property type="match status" value="1"/>
</dbReference>
<dbReference type="AlphaFoldDB" id="A0A1I8NQL3"/>
<dbReference type="GO" id="GO:0005886">
    <property type="term" value="C:plasma membrane"/>
    <property type="evidence" value="ECO:0007669"/>
    <property type="project" value="TreeGrafter"/>
</dbReference>
<keyword evidence="8" id="KW-1185">Reference proteome</keyword>
<dbReference type="InterPro" id="IPR051951">
    <property type="entry name" value="UNC-93_regulatory"/>
</dbReference>
<evidence type="ECO:0000313" key="7">
    <source>
        <dbReference type="EnsemblMetazoa" id="SCAU001171-PA"/>
    </source>
</evidence>
<feature type="transmembrane region" description="Helical" evidence="6">
    <location>
        <begin position="452"/>
        <end position="470"/>
    </location>
</feature>
<keyword evidence="3 6" id="KW-0812">Transmembrane</keyword>
<feature type="transmembrane region" description="Helical" evidence="6">
    <location>
        <begin position="412"/>
        <end position="440"/>
    </location>
</feature>
<dbReference type="EnsemblMetazoa" id="SCAU001171-RA">
    <property type="protein sequence ID" value="SCAU001171-PA"/>
    <property type="gene ID" value="SCAU001171"/>
</dbReference>
<feature type="transmembrane region" description="Helical" evidence="6">
    <location>
        <begin position="55"/>
        <end position="76"/>
    </location>
</feature>
<dbReference type="InterPro" id="IPR010291">
    <property type="entry name" value="Ion_channel_UNC-93"/>
</dbReference>
<keyword evidence="5 6" id="KW-0472">Membrane</keyword>
<dbReference type="Gene3D" id="1.20.1250.20">
    <property type="entry name" value="MFS general substrate transporter like domains"/>
    <property type="match status" value="1"/>
</dbReference>
<evidence type="ECO:0000313" key="8">
    <source>
        <dbReference type="Proteomes" id="UP000095300"/>
    </source>
</evidence>
<feature type="transmembrane region" description="Helical" evidence="6">
    <location>
        <begin position="353"/>
        <end position="375"/>
    </location>
</feature>
<dbReference type="Proteomes" id="UP000095300">
    <property type="component" value="Unassembled WGS sequence"/>
</dbReference>
<evidence type="ECO:0000256" key="2">
    <source>
        <dbReference type="ARBA" id="ARBA00009172"/>
    </source>
</evidence>
<accession>A0A1I8NQL3</accession>
<evidence type="ECO:0008006" key="9">
    <source>
        <dbReference type="Google" id="ProtNLM"/>
    </source>
</evidence>
<feature type="transmembrane region" description="Helical" evidence="6">
    <location>
        <begin position="476"/>
        <end position="493"/>
    </location>
</feature>
<feature type="transmembrane region" description="Helical" evidence="6">
    <location>
        <begin position="266"/>
        <end position="286"/>
    </location>
</feature>
<protein>
    <recommendedName>
        <fullName evidence="9">UNC93-like protein</fullName>
    </recommendedName>
</protein>
<gene>
    <name evidence="7" type="primary">106083451</name>
</gene>
<evidence type="ECO:0000256" key="5">
    <source>
        <dbReference type="ARBA" id="ARBA00023136"/>
    </source>
</evidence>
<dbReference type="GO" id="GO:0015459">
    <property type="term" value="F:potassium channel regulator activity"/>
    <property type="evidence" value="ECO:0007669"/>
    <property type="project" value="TreeGrafter"/>
</dbReference>
<evidence type="ECO:0000256" key="4">
    <source>
        <dbReference type="ARBA" id="ARBA00022989"/>
    </source>
</evidence>
<comment type="similarity">
    <text evidence="2">Belongs to the unc-93 family.</text>
</comment>
<dbReference type="InterPro" id="IPR036259">
    <property type="entry name" value="MFS_trans_sf"/>
</dbReference>
<dbReference type="VEuPathDB" id="VectorBase:SCAU001171"/>
<proteinExistence type="inferred from homology"/>
<dbReference type="GO" id="GO:0055120">
    <property type="term" value="C:striated muscle dense body"/>
    <property type="evidence" value="ECO:0007669"/>
    <property type="project" value="TreeGrafter"/>
</dbReference>
<comment type="subcellular location">
    <subcellularLocation>
        <location evidence="1">Membrane</location>
        <topology evidence="1">Multi-pass membrane protein</topology>
    </subcellularLocation>
</comment>
<name>A0A1I8NQL3_STOCA</name>
<feature type="transmembrane region" description="Helical" evidence="6">
    <location>
        <begin position="96"/>
        <end position="117"/>
    </location>
</feature>
<keyword evidence="4 6" id="KW-1133">Transmembrane helix</keyword>